<dbReference type="PANTHER" id="PTHR36437:SF2">
    <property type="entry name" value="GLYOXALASE_BLEOMYCIN RESISTANCE PROTEIN_DIOXYGENASE"/>
    <property type="match status" value="1"/>
</dbReference>
<evidence type="ECO:0000313" key="2">
    <source>
        <dbReference type="EMBL" id="SIS14274.1"/>
    </source>
</evidence>
<evidence type="ECO:0000259" key="1">
    <source>
        <dbReference type="PROSITE" id="PS51819"/>
    </source>
</evidence>
<feature type="domain" description="VOC" evidence="1">
    <location>
        <begin position="3"/>
        <end position="117"/>
    </location>
</feature>
<dbReference type="RefSeq" id="WP_076480813.1">
    <property type="nucleotide sequence ID" value="NZ_FTNT01000009.1"/>
</dbReference>
<dbReference type="InterPro" id="IPR004360">
    <property type="entry name" value="Glyas_Fos-R_dOase_dom"/>
</dbReference>
<keyword evidence="3" id="KW-1185">Reference proteome</keyword>
<dbReference type="EMBL" id="FTNT01000009">
    <property type="protein sequence ID" value="SIS14274.1"/>
    <property type="molecule type" value="Genomic_DNA"/>
</dbReference>
<dbReference type="PROSITE" id="PS51819">
    <property type="entry name" value="VOC"/>
    <property type="match status" value="1"/>
</dbReference>
<proteinExistence type="predicted"/>
<dbReference type="OrthoDB" id="485032at2"/>
<dbReference type="InterPro" id="IPR029068">
    <property type="entry name" value="Glyas_Bleomycin-R_OHBP_Dase"/>
</dbReference>
<evidence type="ECO:0000313" key="3">
    <source>
        <dbReference type="Proteomes" id="UP000186218"/>
    </source>
</evidence>
<dbReference type="Pfam" id="PF00903">
    <property type="entry name" value="Glyoxalase"/>
    <property type="match status" value="1"/>
</dbReference>
<dbReference type="Gene3D" id="3.10.180.10">
    <property type="entry name" value="2,3-Dihydroxybiphenyl 1,2-Dioxygenase, domain 1"/>
    <property type="match status" value="1"/>
</dbReference>
<sequence length="124" mass="13661">MNQTLEVAFLGVSDVDVSKDFYTRAGFNPDHDSVVHEGLRFVQMTPPGSGCSIAFGEGITEVVPGGAHLMLCADDITAARQHLLDAGFDVSEVDVQPWGHFVYFSDPDGNRWNVQYLPHRHTND</sequence>
<dbReference type="SUPFAM" id="SSF54593">
    <property type="entry name" value="Glyoxalase/Bleomycin resistance protein/Dihydroxybiphenyl dioxygenase"/>
    <property type="match status" value="1"/>
</dbReference>
<reference evidence="2 3" key="1">
    <citation type="submission" date="2017-01" db="EMBL/GenBank/DDBJ databases">
        <authorList>
            <person name="Mah S.A."/>
            <person name="Swanson W.J."/>
            <person name="Moy G.W."/>
            <person name="Vacquier V.D."/>
        </authorList>
    </citation>
    <scope>NUCLEOTIDE SEQUENCE [LARGE SCALE GENOMIC DNA]</scope>
    <source>
        <strain evidence="2 3">CPCC 203464</strain>
    </source>
</reference>
<gene>
    <name evidence="2" type="ORF">SAMN05445060_2938</name>
</gene>
<dbReference type="PANTHER" id="PTHR36437">
    <property type="entry name" value="GLYOXALASE/BLEOMYCIN RESISTANCE PROTEIN/DIOXYGENASE"/>
    <property type="match status" value="1"/>
</dbReference>
<dbReference type="AlphaFoldDB" id="A0A1N7GNV8"/>
<name>A0A1N7GNV8_9NOCA</name>
<dbReference type="InterPro" id="IPR037523">
    <property type="entry name" value="VOC_core"/>
</dbReference>
<dbReference type="STRING" id="1344003.SAMN05445060_2938"/>
<dbReference type="Proteomes" id="UP000186218">
    <property type="component" value="Unassembled WGS sequence"/>
</dbReference>
<organism evidence="2 3">
    <name type="scientific">Williamsia sterculiae</name>
    <dbReference type="NCBI Taxonomy" id="1344003"/>
    <lineage>
        <taxon>Bacteria</taxon>
        <taxon>Bacillati</taxon>
        <taxon>Actinomycetota</taxon>
        <taxon>Actinomycetes</taxon>
        <taxon>Mycobacteriales</taxon>
        <taxon>Nocardiaceae</taxon>
        <taxon>Williamsia</taxon>
    </lineage>
</organism>
<accession>A0A1N7GNV8</accession>
<protein>
    <recommendedName>
        <fullName evidence="1">VOC domain-containing protein</fullName>
    </recommendedName>
</protein>